<protein>
    <submittedName>
        <fullName evidence="6">RNA polymerase ECF-subfamily sigma factor</fullName>
    </submittedName>
</protein>
<dbReference type="GO" id="GO:0006352">
    <property type="term" value="P:DNA-templated transcription initiation"/>
    <property type="evidence" value="ECO:0007669"/>
    <property type="project" value="InterPro"/>
</dbReference>
<evidence type="ECO:0000313" key="6">
    <source>
        <dbReference type="EMBL" id="AEW96198.1"/>
    </source>
</evidence>
<dbReference type="AlphaFoldDB" id="G8WR42"/>
<organism evidence="6 7">
    <name type="scientific">Streptantibioticus cattleyicolor (strain ATCC 35852 / DSM 46488 / JCM 4925 / NBRC 14057 / NRRL 8057)</name>
    <name type="common">Streptomyces cattleya</name>
    <dbReference type="NCBI Taxonomy" id="1003195"/>
    <lineage>
        <taxon>Bacteria</taxon>
        <taxon>Bacillati</taxon>
        <taxon>Actinomycetota</taxon>
        <taxon>Actinomycetes</taxon>
        <taxon>Kitasatosporales</taxon>
        <taxon>Streptomycetaceae</taxon>
        <taxon>Streptantibioticus</taxon>
    </lineage>
</organism>
<keyword evidence="4" id="KW-0804">Transcription</keyword>
<keyword evidence="7" id="KW-1185">Reference proteome</keyword>
<evidence type="ECO:0000313" key="7">
    <source>
        <dbReference type="Proteomes" id="UP000007842"/>
    </source>
</evidence>
<dbReference type="SUPFAM" id="SSF88659">
    <property type="entry name" value="Sigma3 and sigma4 domains of RNA polymerase sigma factors"/>
    <property type="match status" value="1"/>
</dbReference>
<dbReference type="InterPro" id="IPR036388">
    <property type="entry name" value="WH-like_DNA-bd_sf"/>
</dbReference>
<comment type="similarity">
    <text evidence="1">Belongs to the sigma-70 factor family. ECF subfamily.</text>
</comment>
<sequence>MGTRRQARRRRRDREFAAFTAGAAGRLLHLATLLAGDPADGERLLIAALARTYADWFRLRGDDPYVRTRQELAARFGRRARRYRRPRRGLLAPLPPAQRLALVLQLYEGLPAEQTAAHLGLPPEKVRTLCLRALAAVRSTR</sequence>
<dbReference type="InterPro" id="IPR013249">
    <property type="entry name" value="RNA_pol_sigma70_r4_t2"/>
</dbReference>
<evidence type="ECO:0000256" key="2">
    <source>
        <dbReference type="ARBA" id="ARBA00023015"/>
    </source>
</evidence>
<accession>G8WR42</accession>
<evidence type="ECO:0000256" key="3">
    <source>
        <dbReference type="ARBA" id="ARBA00023082"/>
    </source>
</evidence>
<dbReference type="Gene3D" id="1.10.10.10">
    <property type="entry name" value="Winged helix-like DNA-binding domain superfamily/Winged helix DNA-binding domain"/>
    <property type="match status" value="1"/>
</dbReference>
<evidence type="ECO:0000256" key="4">
    <source>
        <dbReference type="ARBA" id="ARBA00023163"/>
    </source>
</evidence>
<dbReference type="eggNOG" id="COG1595">
    <property type="taxonomic scope" value="Bacteria"/>
</dbReference>
<gene>
    <name evidence="6" type="ordered locus">SCATT_38270</name>
</gene>
<evidence type="ECO:0000256" key="1">
    <source>
        <dbReference type="ARBA" id="ARBA00010641"/>
    </source>
</evidence>
<dbReference type="EMBL" id="CP003219">
    <property type="protein sequence ID" value="AEW96198.1"/>
    <property type="molecule type" value="Genomic_DNA"/>
</dbReference>
<dbReference type="STRING" id="1003195.SCATT_38270"/>
<dbReference type="Pfam" id="PF08281">
    <property type="entry name" value="Sigma70_r4_2"/>
    <property type="match status" value="1"/>
</dbReference>
<dbReference type="KEGG" id="scy:SCATT_38270"/>
<proteinExistence type="inferred from homology"/>
<dbReference type="GO" id="GO:0016987">
    <property type="term" value="F:sigma factor activity"/>
    <property type="evidence" value="ECO:0007669"/>
    <property type="project" value="UniProtKB-KW"/>
</dbReference>
<dbReference type="GO" id="GO:0003677">
    <property type="term" value="F:DNA binding"/>
    <property type="evidence" value="ECO:0007669"/>
    <property type="project" value="InterPro"/>
</dbReference>
<keyword evidence="2" id="KW-0805">Transcription regulation</keyword>
<evidence type="ECO:0000259" key="5">
    <source>
        <dbReference type="Pfam" id="PF08281"/>
    </source>
</evidence>
<name>G8WR42_STREN</name>
<dbReference type="HOGENOM" id="CLU_047691_15_8_11"/>
<keyword evidence="3" id="KW-0731">Sigma factor</keyword>
<feature type="domain" description="RNA polymerase sigma factor 70 region 4 type 2" evidence="5">
    <location>
        <begin position="90"/>
        <end position="136"/>
    </location>
</feature>
<dbReference type="InterPro" id="IPR013324">
    <property type="entry name" value="RNA_pol_sigma_r3/r4-like"/>
</dbReference>
<dbReference type="Proteomes" id="UP000007842">
    <property type="component" value="Chromosome"/>
</dbReference>
<reference evidence="7" key="1">
    <citation type="submission" date="2011-12" db="EMBL/GenBank/DDBJ databases">
        <title>Complete genome sequence of Streptomyces cattleya strain DSM 46488.</title>
        <authorList>
            <person name="Ou H.-Y."/>
            <person name="Li P."/>
            <person name="Zhao C."/>
            <person name="O'Hagan D."/>
            <person name="Deng Z."/>
        </authorList>
    </citation>
    <scope>NUCLEOTIDE SEQUENCE [LARGE SCALE GENOMIC DNA]</scope>
    <source>
        <strain evidence="7">ATCC 35852 / DSM 46488 / JCM 4925 / NBRC 14057 / NRRL 8057</strain>
    </source>
</reference>
<dbReference type="PATRIC" id="fig|1003195.29.peg.3823"/>